<evidence type="ECO:0000259" key="10">
    <source>
        <dbReference type="Pfam" id="PF00697"/>
    </source>
</evidence>
<organism evidence="11 12">
    <name type="scientific">Lentibacillus kimchii</name>
    <dbReference type="NCBI Taxonomy" id="1542911"/>
    <lineage>
        <taxon>Bacteria</taxon>
        <taxon>Bacillati</taxon>
        <taxon>Bacillota</taxon>
        <taxon>Bacilli</taxon>
        <taxon>Bacillales</taxon>
        <taxon>Bacillaceae</taxon>
        <taxon>Lentibacillus</taxon>
    </lineage>
</organism>
<accession>A0ABW2UU91</accession>
<evidence type="ECO:0000256" key="9">
    <source>
        <dbReference type="HAMAP-Rule" id="MF_00135"/>
    </source>
</evidence>
<evidence type="ECO:0000256" key="7">
    <source>
        <dbReference type="ARBA" id="ARBA00023141"/>
    </source>
</evidence>
<evidence type="ECO:0000256" key="4">
    <source>
        <dbReference type="ARBA" id="ARBA00022272"/>
    </source>
</evidence>
<dbReference type="EMBL" id="JBHTGR010000010">
    <property type="protein sequence ID" value="MFC7746835.1"/>
    <property type="molecule type" value="Genomic_DNA"/>
</dbReference>
<feature type="domain" description="N-(5'phosphoribosyl) anthranilate isomerase (PRAI)" evidence="10">
    <location>
        <begin position="3"/>
        <end position="196"/>
    </location>
</feature>
<dbReference type="InterPro" id="IPR001240">
    <property type="entry name" value="PRAI_dom"/>
</dbReference>
<proteinExistence type="inferred from homology"/>
<comment type="pathway">
    <text evidence="2 9">Amino-acid biosynthesis; L-tryptophan biosynthesis; L-tryptophan from chorismate: step 3/5.</text>
</comment>
<protein>
    <recommendedName>
        <fullName evidence="4 9">N-(5'-phosphoribosyl)anthranilate isomerase</fullName>
        <shortName evidence="9">PRAI</shortName>
        <ecNumber evidence="3 9">5.3.1.24</ecNumber>
    </recommendedName>
</protein>
<dbReference type="RefSeq" id="WP_382358344.1">
    <property type="nucleotide sequence ID" value="NZ_JBHTGR010000010.1"/>
</dbReference>
<keyword evidence="8 9" id="KW-0413">Isomerase</keyword>
<comment type="caution">
    <text evidence="11">The sequence shown here is derived from an EMBL/GenBank/DDBJ whole genome shotgun (WGS) entry which is preliminary data.</text>
</comment>
<dbReference type="CDD" id="cd00405">
    <property type="entry name" value="PRAI"/>
    <property type="match status" value="1"/>
</dbReference>
<dbReference type="GO" id="GO:0016853">
    <property type="term" value="F:isomerase activity"/>
    <property type="evidence" value="ECO:0007669"/>
    <property type="project" value="UniProtKB-KW"/>
</dbReference>
<evidence type="ECO:0000256" key="2">
    <source>
        <dbReference type="ARBA" id="ARBA00004664"/>
    </source>
</evidence>
<evidence type="ECO:0000256" key="6">
    <source>
        <dbReference type="ARBA" id="ARBA00022822"/>
    </source>
</evidence>
<evidence type="ECO:0000256" key="8">
    <source>
        <dbReference type="ARBA" id="ARBA00023235"/>
    </source>
</evidence>
<evidence type="ECO:0000313" key="11">
    <source>
        <dbReference type="EMBL" id="MFC7746835.1"/>
    </source>
</evidence>
<evidence type="ECO:0000256" key="3">
    <source>
        <dbReference type="ARBA" id="ARBA00012572"/>
    </source>
</evidence>
<dbReference type="EC" id="5.3.1.24" evidence="3 9"/>
<name>A0ABW2UU91_9BACI</name>
<dbReference type="Gene3D" id="3.20.20.70">
    <property type="entry name" value="Aldolase class I"/>
    <property type="match status" value="1"/>
</dbReference>
<comment type="catalytic activity">
    <reaction evidence="1 9">
        <text>N-(5-phospho-beta-D-ribosyl)anthranilate = 1-(2-carboxyphenylamino)-1-deoxy-D-ribulose 5-phosphate</text>
        <dbReference type="Rhea" id="RHEA:21540"/>
        <dbReference type="ChEBI" id="CHEBI:18277"/>
        <dbReference type="ChEBI" id="CHEBI:58613"/>
        <dbReference type="EC" id="5.3.1.24"/>
    </reaction>
</comment>
<dbReference type="Proteomes" id="UP001596620">
    <property type="component" value="Unassembled WGS sequence"/>
</dbReference>
<keyword evidence="5 9" id="KW-0028">Amino-acid biosynthesis</keyword>
<dbReference type="HAMAP" id="MF_00135">
    <property type="entry name" value="PRAI"/>
    <property type="match status" value="1"/>
</dbReference>
<evidence type="ECO:0000313" key="12">
    <source>
        <dbReference type="Proteomes" id="UP001596620"/>
    </source>
</evidence>
<dbReference type="SUPFAM" id="SSF51366">
    <property type="entry name" value="Ribulose-phoshate binding barrel"/>
    <property type="match status" value="1"/>
</dbReference>
<dbReference type="PANTHER" id="PTHR42894">
    <property type="entry name" value="N-(5'-PHOSPHORIBOSYL)ANTHRANILATE ISOMERASE"/>
    <property type="match status" value="1"/>
</dbReference>
<evidence type="ECO:0000256" key="1">
    <source>
        <dbReference type="ARBA" id="ARBA00001164"/>
    </source>
</evidence>
<keyword evidence="6 9" id="KW-0822">Tryptophan biosynthesis</keyword>
<comment type="similarity">
    <text evidence="9">Belongs to the TrpF family.</text>
</comment>
<keyword evidence="7 9" id="KW-0057">Aromatic amino acid biosynthesis</keyword>
<reference evidence="12" key="1">
    <citation type="journal article" date="2019" name="Int. J. Syst. Evol. Microbiol.">
        <title>The Global Catalogue of Microorganisms (GCM) 10K type strain sequencing project: providing services to taxonomists for standard genome sequencing and annotation.</title>
        <authorList>
            <consortium name="The Broad Institute Genomics Platform"/>
            <consortium name="The Broad Institute Genome Sequencing Center for Infectious Disease"/>
            <person name="Wu L."/>
            <person name="Ma J."/>
        </authorList>
    </citation>
    <scope>NUCLEOTIDE SEQUENCE [LARGE SCALE GENOMIC DNA]</scope>
    <source>
        <strain evidence="12">JCM 30234</strain>
    </source>
</reference>
<dbReference type="PANTHER" id="PTHR42894:SF1">
    <property type="entry name" value="N-(5'-PHOSPHORIBOSYL)ANTHRANILATE ISOMERASE"/>
    <property type="match status" value="1"/>
</dbReference>
<dbReference type="Pfam" id="PF00697">
    <property type="entry name" value="PRAI"/>
    <property type="match status" value="1"/>
</dbReference>
<dbReference type="InterPro" id="IPR011060">
    <property type="entry name" value="RibuloseP-bd_barrel"/>
</dbReference>
<evidence type="ECO:0000256" key="5">
    <source>
        <dbReference type="ARBA" id="ARBA00022605"/>
    </source>
</evidence>
<keyword evidence="12" id="KW-1185">Reference proteome</keyword>
<dbReference type="InterPro" id="IPR044643">
    <property type="entry name" value="TrpF_fam"/>
</dbReference>
<gene>
    <name evidence="9" type="primary">trpF</name>
    <name evidence="11" type="ORF">ACFQU8_06255</name>
</gene>
<dbReference type="InterPro" id="IPR013785">
    <property type="entry name" value="Aldolase_TIM"/>
</dbReference>
<sequence>MHVKICGITTSAAAQEALRAGADFLGFVFAPSKRQLTPEQAARITADLPPSLAKVGVFVNASRDTIMTTAEQAGLDMIQLHGDEPPSFAASLPYPVIKAFRLREQHPETIKRYPCTYNLIDSPTGPGRGGNGTTFDWKQLADSSLDPHKTILAGGLTPENVHAAITAAGPAAVDVSSGVETDGTKDLAKINQFIQNAKQKG</sequence>